<keyword evidence="2" id="KW-1185">Reference proteome</keyword>
<dbReference type="RefSeq" id="XP_029765370.1">
    <property type="nucleotide sequence ID" value="XM_029899464.1"/>
</dbReference>
<accession>A0A074XUC7</accession>
<sequence>MKPLCIYLVNWTISSVRGSSSTPMDFDFYKTSAFSTSCRSRQLLSPARSFTTKPFLSRQTFRLSRSRQPISSASLHSCLSDLRTTKCSSVSQCGKMPIPVFSAAEFQCGAAPHIKVGR</sequence>
<dbReference type="AlphaFoldDB" id="A0A074XUC7"/>
<dbReference type="HOGENOM" id="CLU_2072676_0_0_1"/>
<organism evidence="1 2">
    <name type="scientific">Aureobasidium pullulans EXF-150</name>
    <dbReference type="NCBI Taxonomy" id="1043002"/>
    <lineage>
        <taxon>Eukaryota</taxon>
        <taxon>Fungi</taxon>
        <taxon>Dikarya</taxon>
        <taxon>Ascomycota</taxon>
        <taxon>Pezizomycotina</taxon>
        <taxon>Dothideomycetes</taxon>
        <taxon>Dothideomycetidae</taxon>
        <taxon>Dothideales</taxon>
        <taxon>Saccotheciaceae</taxon>
        <taxon>Aureobasidium</taxon>
    </lineage>
</organism>
<dbReference type="Proteomes" id="UP000030706">
    <property type="component" value="Unassembled WGS sequence"/>
</dbReference>
<reference evidence="1 2" key="1">
    <citation type="journal article" date="2014" name="BMC Genomics">
        <title>Genome sequencing of four Aureobasidium pullulans varieties: biotechnological potential, stress tolerance, and description of new species.</title>
        <authorList>
            <person name="Gostin Ar C."/>
            <person name="Ohm R.A."/>
            <person name="Kogej T."/>
            <person name="Sonjak S."/>
            <person name="Turk M."/>
            <person name="Zajc J."/>
            <person name="Zalar P."/>
            <person name="Grube M."/>
            <person name="Sun H."/>
            <person name="Han J."/>
            <person name="Sharma A."/>
            <person name="Chiniquy J."/>
            <person name="Ngan C.Y."/>
            <person name="Lipzen A."/>
            <person name="Barry K."/>
            <person name="Grigoriev I.V."/>
            <person name="Gunde-Cimerman N."/>
        </authorList>
    </citation>
    <scope>NUCLEOTIDE SEQUENCE [LARGE SCALE GENOMIC DNA]</scope>
    <source>
        <strain evidence="1 2">EXF-150</strain>
    </source>
</reference>
<dbReference type="EMBL" id="KL584974">
    <property type="protein sequence ID" value="KEQ89183.1"/>
    <property type="molecule type" value="Genomic_DNA"/>
</dbReference>
<name>A0A074XUC7_AURPU</name>
<proteinExistence type="predicted"/>
<gene>
    <name evidence="1" type="ORF">M438DRAFT_2360</name>
</gene>
<dbReference type="GeneID" id="40741770"/>
<evidence type="ECO:0000313" key="2">
    <source>
        <dbReference type="Proteomes" id="UP000030706"/>
    </source>
</evidence>
<protein>
    <submittedName>
        <fullName evidence="1">Uncharacterized protein</fullName>
    </submittedName>
</protein>
<evidence type="ECO:0000313" key="1">
    <source>
        <dbReference type="EMBL" id="KEQ89183.1"/>
    </source>
</evidence>